<comment type="caution">
    <text evidence="1">The sequence shown here is derived from an EMBL/GenBank/DDBJ whole genome shotgun (WGS) entry which is preliminary data.</text>
</comment>
<dbReference type="Proteomes" id="UP000037035">
    <property type="component" value="Unassembled WGS sequence"/>
</dbReference>
<dbReference type="AlphaFoldDB" id="A0A0L6U5Z1"/>
<keyword evidence="2" id="KW-1185">Reference proteome</keyword>
<gene>
    <name evidence="1" type="ORF">VP01_96g4</name>
</gene>
<sequence>MSDLGPLASVAEFPGERLIGFLQKISTNNKIDEMHQTMVTRGSQLQRLMANPEYVHLSEVLDLDKSQAPPRRKKIRLLSSRYNLLFEAVAHKDRLVVHQDTFPVPRRHWVLSPDVFPIQSIACNGLEVGSMRPRNCVVAMVAGKTVYGLVRQCYQYENAGGQLVEFLVVETITNRYPKATEGVLTRPFRYLLFLFGTVVGVVEENEMVIWPSQVTCLAAYRMLGAGVFMIPENGIALVPRAYDAFLNITGHDPAAQRR</sequence>
<dbReference type="VEuPathDB" id="FungiDB:VP01_96g4"/>
<name>A0A0L6U5Z1_9BASI</name>
<evidence type="ECO:0000313" key="1">
    <source>
        <dbReference type="EMBL" id="KNZ43928.1"/>
    </source>
</evidence>
<dbReference type="OrthoDB" id="2506124at2759"/>
<accession>A0A0L6U5Z1</accession>
<evidence type="ECO:0000313" key="2">
    <source>
        <dbReference type="Proteomes" id="UP000037035"/>
    </source>
</evidence>
<proteinExistence type="predicted"/>
<reference evidence="1 2" key="1">
    <citation type="submission" date="2015-08" db="EMBL/GenBank/DDBJ databases">
        <title>Next Generation Sequencing and Analysis of the Genome of Puccinia sorghi L Schw, the Causal Agent of Maize Common Rust.</title>
        <authorList>
            <person name="Rochi L."/>
            <person name="Burguener G."/>
            <person name="Darino M."/>
            <person name="Turjanski A."/>
            <person name="Kreff E."/>
            <person name="Dieguez M.J."/>
            <person name="Sacco F."/>
        </authorList>
    </citation>
    <scope>NUCLEOTIDE SEQUENCE [LARGE SCALE GENOMIC DNA]</scope>
    <source>
        <strain evidence="1 2">RO10H11247</strain>
    </source>
</reference>
<dbReference type="EMBL" id="LAVV01015381">
    <property type="protein sequence ID" value="KNZ43928.1"/>
    <property type="molecule type" value="Genomic_DNA"/>
</dbReference>
<organism evidence="1 2">
    <name type="scientific">Puccinia sorghi</name>
    <dbReference type="NCBI Taxonomy" id="27349"/>
    <lineage>
        <taxon>Eukaryota</taxon>
        <taxon>Fungi</taxon>
        <taxon>Dikarya</taxon>
        <taxon>Basidiomycota</taxon>
        <taxon>Pucciniomycotina</taxon>
        <taxon>Pucciniomycetes</taxon>
        <taxon>Pucciniales</taxon>
        <taxon>Pucciniaceae</taxon>
        <taxon>Puccinia</taxon>
    </lineage>
</organism>
<protein>
    <submittedName>
        <fullName evidence="1">Uncharacterized protein</fullName>
    </submittedName>
</protein>